<protein>
    <submittedName>
        <fullName evidence="1">Uncharacterized protein</fullName>
    </submittedName>
</protein>
<dbReference type="EMBL" id="MU393433">
    <property type="protein sequence ID" value="KAI4869034.1"/>
    <property type="molecule type" value="Genomic_DNA"/>
</dbReference>
<dbReference type="Proteomes" id="UP001497700">
    <property type="component" value="Unassembled WGS sequence"/>
</dbReference>
<evidence type="ECO:0000313" key="1">
    <source>
        <dbReference type="EMBL" id="KAI4869034.1"/>
    </source>
</evidence>
<proteinExistence type="predicted"/>
<name>A0ACB9ZB99_9PEZI</name>
<accession>A0ACB9ZB99</accession>
<evidence type="ECO:0000313" key="2">
    <source>
        <dbReference type="Proteomes" id="UP001497700"/>
    </source>
</evidence>
<sequence>MMAYKGGQEKYSEEYFSDEEYFETPTPVETTPVETTATSNGSASNGTSSNGTSSIGTSTSDGTSSNGSSTSNGTSGTSTSDGDSSPSTATSTGYTTTVNSTIIEHRGGQPDSGVAMSFGAVSSSVNALPVNATPVNSTRANLTPIDVALANATAEDVDVATVTINHKGAKVTLTFGQLAEMAITLAKARANGLFPTSTQGPDNFEATAHDYFRLVGLNNVRRAYPREQWDQEDQITELIIRITREIRTRDKLAADQTEDERVKAHVANMMSGVSAEAKLYNIVHHAVVHSIKNGSSDEAATKAGQNMVELLNSIRGSINEMAGKGTHGVNDHNVEAVVEEVFTTIDFALSGQVKQMDGQINRVDGQINDMRGEIIHLNAIGQHVNAIDGHVHSLGNNISSFSTLLNSTNGNVVSLTTQVALLQTIVNMLPRLISDACDQQFRQVLETALVPVMQEFGVQLAAVYGQKESKTKRFLKKFKNLFK</sequence>
<comment type="caution">
    <text evidence="1">The sequence shown here is derived from an EMBL/GenBank/DDBJ whole genome shotgun (WGS) entry which is preliminary data.</text>
</comment>
<organism evidence="1 2">
    <name type="scientific">Hypoxylon rubiginosum</name>
    <dbReference type="NCBI Taxonomy" id="110542"/>
    <lineage>
        <taxon>Eukaryota</taxon>
        <taxon>Fungi</taxon>
        <taxon>Dikarya</taxon>
        <taxon>Ascomycota</taxon>
        <taxon>Pezizomycotina</taxon>
        <taxon>Sordariomycetes</taxon>
        <taxon>Xylariomycetidae</taxon>
        <taxon>Xylariales</taxon>
        <taxon>Hypoxylaceae</taxon>
        <taxon>Hypoxylon</taxon>
    </lineage>
</organism>
<reference evidence="1 2" key="1">
    <citation type="journal article" date="2022" name="New Phytol.">
        <title>Ecological generalism drives hyperdiversity of secondary metabolite gene clusters in xylarialean endophytes.</title>
        <authorList>
            <person name="Franco M.E.E."/>
            <person name="Wisecaver J.H."/>
            <person name="Arnold A.E."/>
            <person name="Ju Y.M."/>
            <person name="Slot J.C."/>
            <person name="Ahrendt S."/>
            <person name="Moore L.P."/>
            <person name="Eastman K.E."/>
            <person name="Scott K."/>
            <person name="Konkel Z."/>
            <person name="Mondo S.J."/>
            <person name="Kuo A."/>
            <person name="Hayes R.D."/>
            <person name="Haridas S."/>
            <person name="Andreopoulos B."/>
            <person name="Riley R."/>
            <person name="LaButti K."/>
            <person name="Pangilinan J."/>
            <person name="Lipzen A."/>
            <person name="Amirebrahimi M."/>
            <person name="Yan J."/>
            <person name="Adam C."/>
            <person name="Keymanesh K."/>
            <person name="Ng V."/>
            <person name="Louie K."/>
            <person name="Northen T."/>
            <person name="Drula E."/>
            <person name="Henrissat B."/>
            <person name="Hsieh H.M."/>
            <person name="Youens-Clark K."/>
            <person name="Lutzoni F."/>
            <person name="Miadlikowska J."/>
            <person name="Eastwood D.C."/>
            <person name="Hamelin R.C."/>
            <person name="Grigoriev I.V."/>
            <person name="U'Ren J.M."/>
        </authorList>
    </citation>
    <scope>NUCLEOTIDE SEQUENCE [LARGE SCALE GENOMIC DNA]</scope>
    <source>
        <strain evidence="1 2">CBS 119005</strain>
    </source>
</reference>
<gene>
    <name evidence="1" type="ORF">F4820DRAFT_464618</name>
</gene>
<keyword evidence="2" id="KW-1185">Reference proteome</keyword>